<sequence>MSQEFQGFRRADGSVGVRNDLLILSTTGLTGPAARRIGKALPAAKVVTTPFGSGVVGDDGALRNRMLLGFARHPNVGAVLLLSGKQPEAEEYRDQIVATGRPVELLLLDENRQDSLRLTDLGIRVGARLMRQLSRQLRSPASISELLLAGECGRSDPSSGLAANPLVGRIADHVVAEGGRFVAGETMEWFGAEHVLNRRAASPEIAEAIQGAVARRMDHAKSAGIDLIGNNPSPTNIAGGLTTLEEKSLGAIHKTGTSPILGLLAHGQAPAGPGCWLMDQPFYAPESLSGFTAAGAHIVLFTTGPGNSYCSLLAPTIKISANVDTCMNLPEQIDFDASGLLLGTLSMDEATERLTKHILETASGASTFGEILEEGEEVVTRIGASL</sequence>
<dbReference type="EC" id="4.4.1.24" evidence="5"/>
<evidence type="ECO:0000259" key="4">
    <source>
        <dbReference type="Pfam" id="PF20629"/>
    </source>
</evidence>
<evidence type="ECO:0000256" key="2">
    <source>
        <dbReference type="ARBA" id="ARBA00023239"/>
    </source>
</evidence>
<dbReference type="GO" id="GO:0019698">
    <property type="term" value="P:D-galacturonate catabolic process"/>
    <property type="evidence" value="ECO:0007669"/>
    <property type="project" value="TreeGrafter"/>
</dbReference>
<dbReference type="InterPro" id="IPR052172">
    <property type="entry name" value="UxaA_altronate/galactarate_dh"/>
</dbReference>
<feature type="domain" description="D-galactarate/Altronate dehydratase second" evidence="3">
    <location>
        <begin position="7"/>
        <end position="113"/>
    </location>
</feature>
<dbReference type="AlphaFoldDB" id="A0A1U9YZT3"/>
<accession>A0A1U9YZT3</accession>
<organism evidence="5 6">
    <name type="scientific">Martelella mediterranea DSM 17316</name>
    <dbReference type="NCBI Taxonomy" id="1122214"/>
    <lineage>
        <taxon>Bacteria</taxon>
        <taxon>Pseudomonadati</taxon>
        <taxon>Pseudomonadota</taxon>
        <taxon>Alphaproteobacteria</taxon>
        <taxon>Hyphomicrobiales</taxon>
        <taxon>Aurantimonadaceae</taxon>
        <taxon>Martelella</taxon>
    </lineage>
</organism>
<dbReference type="PANTHER" id="PTHR30536:SF5">
    <property type="entry name" value="ALTRONATE DEHYDRATASE"/>
    <property type="match status" value="1"/>
</dbReference>
<reference evidence="5 6" key="1">
    <citation type="submission" date="2017-03" db="EMBL/GenBank/DDBJ databases">
        <title>Foreign affairs: Plasmid Transfer between Roseobacters and Rhizobia.</title>
        <authorList>
            <person name="Bartling P."/>
            <person name="Bunk B."/>
            <person name="Overmann J."/>
            <person name="Brinkmann H."/>
            <person name="Petersen J."/>
        </authorList>
    </citation>
    <scope>NUCLEOTIDE SEQUENCE [LARGE SCALE GENOMIC DNA]</scope>
    <source>
        <strain evidence="5 6">MACL11</strain>
    </source>
</reference>
<dbReference type="KEGG" id="mmed:Mame_01549"/>
<comment type="similarity">
    <text evidence="1">Belongs to the UxaA family.</text>
</comment>
<name>A0A1U9YZT3_9HYPH</name>
<dbReference type="OrthoDB" id="9804574at2"/>
<evidence type="ECO:0000256" key="1">
    <source>
        <dbReference type="ARBA" id="ARBA00010986"/>
    </source>
</evidence>
<dbReference type="InterPro" id="IPR048332">
    <property type="entry name" value="GD_AH_C"/>
</dbReference>
<gene>
    <name evidence="5" type="primary">suyB_1</name>
    <name evidence="5" type="ORF">Mame_01549</name>
</gene>
<dbReference type="Proteomes" id="UP000191135">
    <property type="component" value="Chromosome"/>
</dbReference>
<dbReference type="RefSeq" id="WP_018067359.1">
    <property type="nucleotide sequence ID" value="NZ_AQWH01000039.1"/>
</dbReference>
<evidence type="ECO:0000313" key="6">
    <source>
        <dbReference type="Proteomes" id="UP000191135"/>
    </source>
</evidence>
<dbReference type="GO" id="GO:0034010">
    <property type="term" value="F:sulfolactate sulfo-lyase activity"/>
    <property type="evidence" value="ECO:0007669"/>
    <property type="project" value="UniProtKB-EC"/>
</dbReference>
<proteinExistence type="inferred from homology"/>
<evidence type="ECO:0000259" key="3">
    <source>
        <dbReference type="Pfam" id="PF04295"/>
    </source>
</evidence>
<dbReference type="eggNOG" id="COG2721">
    <property type="taxonomic scope" value="Bacteria"/>
</dbReference>
<feature type="domain" description="D-galactarate/Altronate dehydratase C-terminal" evidence="4">
    <location>
        <begin position="143"/>
        <end position="383"/>
    </location>
</feature>
<dbReference type="Pfam" id="PF20629">
    <property type="entry name" value="GD_AH_C"/>
    <property type="match status" value="1"/>
</dbReference>
<dbReference type="PANTHER" id="PTHR30536">
    <property type="entry name" value="ALTRONATE/GALACTARATE DEHYDRATASE"/>
    <property type="match status" value="1"/>
</dbReference>
<evidence type="ECO:0000313" key="5">
    <source>
        <dbReference type="EMBL" id="AQZ50900.1"/>
    </source>
</evidence>
<keyword evidence="6" id="KW-1185">Reference proteome</keyword>
<protein>
    <submittedName>
        <fullName evidence="5">(2R)-sulfolactate sulfo-lyase subunit beta</fullName>
        <ecNumber evidence="5">4.4.1.24</ecNumber>
    </submittedName>
</protein>
<dbReference type="EMBL" id="CP020330">
    <property type="protein sequence ID" value="AQZ50900.1"/>
    <property type="molecule type" value="Genomic_DNA"/>
</dbReference>
<dbReference type="Pfam" id="PF04295">
    <property type="entry name" value="GD_AH_second"/>
    <property type="match status" value="1"/>
</dbReference>
<dbReference type="InterPro" id="IPR007392">
    <property type="entry name" value="GD_AH_second"/>
</dbReference>
<dbReference type="STRING" id="1122214.Mame_01549"/>
<keyword evidence="2 5" id="KW-0456">Lyase</keyword>